<protein>
    <submittedName>
        <fullName evidence="1">Uncharacterized protein</fullName>
    </submittedName>
</protein>
<dbReference type="EMBL" id="JBHSSC010000009">
    <property type="protein sequence ID" value="MFC6180358.1"/>
    <property type="molecule type" value="Genomic_DNA"/>
</dbReference>
<organism evidence="1 2">
    <name type="scientific">Lactiplantibacillus daowaiensis</name>
    <dbReference type="NCBI Taxonomy" id="2559918"/>
    <lineage>
        <taxon>Bacteria</taxon>
        <taxon>Bacillati</taxon>
        <taxon>Bacillota</taxon>
        <taxon>Bacilli</taxon>
        <taxon>Lactobacillales</taxon>
        <taxon>Lactobacillaceae</taxon>
        <taxon>Lactiplantibacillus</taxon>
    </lineage>
</organism>
<evidence type="ECO:0000313" key="2">
    <source>
        <dbReference type="Proteomes" id="UP001596282"/>
    </source>
</evidence>
<dbReference type="RefSeq" id="WP_137627731.1">
    <property type="nucleotide sequence ID" value="NZ_BJDJ01000003.1"/>
</dbReference>
<dbReference type="Proteomes" id="UP001596282">
    <property type="component" value="Unassembled WGS sequence"/>
</dbReference>
<evidence type="ECO:0000313" key="1">
    <source>
        <dbReference type="EMBL" id="MFC6180358.1"/>
    </source>
</evidence>
<comment type="caution">
    <text evidence="1">The sequence shown here is derived from an EMBL/GenBank/DDBJ whole genome shotgun (WGS) entry which is preliminary data.</text>
</comment>
<proteinExistence type="predicted"/>
<reference evidence="2" key="1">
    <citation type="journal article" date="2019" name="Int. J. Syst. Evol. Microbiol.">
        <title>The Global Catalogue of Microorganisms (GCM) 10K type strain sequencing project: providing services to taxonomists for standard genome sequencing and annotation.</title>
        <authorList>
            <consortium name="The Broad Institute Genomics Platform"/>
            <consortium name="The Broad Institute Genome Sequencing Center for Infectious Disease"/>
            <person name="Wu L."/>
            <person name="Ma J."/>
        </authorList>
    </citation>
    <scope>NUCLEOTIDE SEQUENCE [LARGE SCALE GENOMIC DNA]</scope>
    <source>
        <strain evidence="2">CCM 8933</strain>
    </source>
</reference>
<name>A0ABW1RY08_9LACO</name>
<sequence>MFQSETPMDDETWQQNILSSLPADMNQSDGSNNQKILSVFASIILAAKKDLLDISQVSLLDHCYGQTLTELAAEYGITRIDSDDDFLRFQVRLQWLKGRMGVTTNDLKKLISTVLGVDITSFDIVGTDNPLEIKIVNLPFTFTGTKREIKRKILTDSLQEMLPVGYLLADVQFQGIAAATIYIAGAGSRYRQHVGMMDYYLGRSHEATVAPTYAALVSNHGRTHVATAKEG</sequence>
<keyword evidence="2" id="KW-1185">Reference proteome</keyword>
<gene>
    <name evidence="1" type="ORF">ACFP5Y_03880</name>
</gene>
<accession>A0ABW1RY08</accession>